<keyword evidence="7" id="KW-1185">Reference proteome</keyword>
<evidence type="ECO:0000259" key="5">
    <source>
        <dbReference type="PROSITE" id="PS50931"/>
    </source>
</evidence>
<comment type="similarity">
    <text evidence="1">Belongs to the LysR transcriptional regulatory family.</text>
</comment>
<dbReference type="InterPro" id="IPR000847">
    <property type="entry name" value="LysR_HTH_N"/>
</dbReference>
<evidence type="ECO:0000313" key="6">
    <source>
        <dbReference type="EMBL" id="SMQ59600.1"/>
    </source>
</evidence>
<dbReference type="InterPro" id="IPR036390">
    <property type="entry name" value="WH_DNA-bd_sf"/>
</dbReference>
<dbReference type="SUPFAM" id="SSF53850">
    <property type="entry name" value="Periplasmic binding protein-like II"/>
    <property type="match status" value="1"/>
</dbReference>
<dbReference type="Gene3D" id="3.40.190.10">
    <property type="entry name" value="Periplasmic binding protein-like II"/>
    <property type="match status" value="2"/>
</dbReference>
<gene>
    <name evidence="6" type="ORF">SAMN06295905_0254</name>
</gene>
<accession>A0A1Y6EFB5</accession>
<reference evidence="7" key="1">
    <citation type="submission" date="2017-04" db="EMBL/GenBank/DDBJ databases">
        <authorList>
            <person name="Varghese N."/>
            <person name="Submissions S."/>
        </authorList>
    </citation>
    <scope>NUCLEOTIDE SEQUENCE [LARGE SCALE GENOMIC DNA]</scope>
</reference>
<dbReference type="InterPro" id="IPR050176">
    <property type="entry name" value="LTTR"/>
</dbReference>
<dbReference type="Pfam" id="PF00126">
    <property type="entry name" value="HTH_1"/>
    <property type="match status" value="1"/>
</dbReference>
<dbReference type="GO" id="GO:0003700">
    <property type="term" value="F:DNA-binding transcription factor activity"/>
    <property type="evidence" value="ECO:0007669"/>
    <property type="project" value="InterPro"/>
</dbReference>
<evidence type="ECO:0000256" key="2">
    <source>
        <dbReference type="ARBA" id="ARBA00023015"/>
    </source>
</evidence>
<dbReference type="PRINTS" id="PR00039">
    <property type="entry name" value="HTHLYSR"/>
</dbReference>
<dbReference type="PROSITE" id="PS50931">
    <property type="entry name" value="HTH_LYSR"/>
    <property type="match status" value="1"/>
</dbReference>
<feature type="domain" description="HTH lysR-type" evidence="5">
    <location>
        <begin position="5"/>
        <end position="62"/>
    </location>
</feature>
<dbReference type="PANTHER" id="PTHR30579:SF7">
    <property type="entry name" value="HTH-TYPE TRANSCRIPTIONAL REGULATOR LRHA-RELATED"/>
    <property type="match status" value="1"/>
</dbReference>
<dbReference type="SUPFAM" id="SSF46785">
    <property type="entry name" value="Winged helix' DNA-binding domain"/>
    <property type="match status" value="1"/>
</dbReference>
<dbReference type="PANTHER" id="PTHR30579">
    <property type="entry name" value="TRANSCRIPTIONAL REGULATOR"/>
    <property type="match status" value="1"/>
</dbReference>
<sequence>MTAPLDLDQLQSFCAIADCGSFTEAARRVNKTQSAVSMQIKRLEERLGHVLLARDGRSVSLTHHGEVLYERARKMLRTNAEILDHFNDGDLAGSIRFGVPDDYAVRLLPVILSSFQRTHPRIAVDVACMASEQLLEGMKAGRYDLIVFTQGTDHSFGELFRTEKMFWVASHGGRALASEPLAIACGPNCCIWRKDAMDQLERTGLDYRVAYTSSNATAISSAVLSDLAVGFLPESALQPGMRVIGEEYGLPRLADAQIALMRSSHAYGGIYDALANHIVQSMGNLEQVHHGETAEAAE</sequence>
<dbReference type="InterPro" id="IPR036388">
    <property type="entry name" value="WH-like_DNA-bd_sf"/>
</dbReference>
<dbReference type="AlphaFoldDB" id="A0A1Y6EFB5"/>
<dbReference type="Pfam" id="PF03466">
    <property type="entry name" value="LysR_substrate"/>
    <property type="match status" value="1"/>
</dbReference>
<dbReference type="InterPro" id="IPR005119">
    <property type="entry name" value="LysR_subst-bd"/>
</dbReference>
<evidence type="ECO:0000256" key="1">
    <source>
        <dbReference type="ARBA" id="ARBA00009437"/>
    </source>
</evidence>
<organism evidence="6 7">
    <name type="scientific">Devosia lucknowensis</name>
    <dbReference type="NCBI Taxonomy" id="1096929"/>
    <lineage>
        <taxon>Bacteria</taxon>
        <taxon>Pseudomonadati</taxon>
        <taxon>Pseudomonadota</taxon>
        <taxon>Alphaproteobacteria</taxon>
        <taxon>Hyphomicrobiales</taxon>
        <taxon>Devosiaceae</taxon>
        <taxon>Devosia</taxon>
    </lineage>
</organism>
<evidence type="ECO:0000256" key="3">
    <source>
        <dbReference type="ARBA" id="ARBA00023125"/>
    </source>
</evidence>
<proteinExistence type="inferred from homology"/>
<dbReference type="GO" id="GO:0003677">
    <property type="term" value="F:DNA binding"/>
    <property type="evidence" value="ECO:0007669"/>
    <property type="project" value="UniProtKB-KW"/>
</dbReference>
<keyword evidence="4" id="KW-0804">Transcription</keyword>
<dbReference type="EMBL" id="FXWK01000001">
    <property type="protein sequence ID" value="SMQ59600.1"/>
    <property type="molecule type" value="Genomic_DNA"/>
</dbReference>
<dbReference type="OrthoDB" id="1631201at2"/>
<name>A0A1Y6EFB5_9HYPH</name>
<keyword evidence="2" id="KW-0805">Transcription regulation</keyword>
<dbReference type="Proteomes" id="UP000194474">
    <property type="component" value="Unassembled WGS sequence"/>
</dbReference>
<dbReference type="FunFam" id="1.10.10.10:FF:000001">
    <property type="entry name" value="LysR family transcriptional regulator"/>
    <property type="match status" value="1"/>
</dbReference>
<keyword evidence="3 6" id="KW-0238">DNA-binding</keyword>
<dbReference type="RefSeq" id="WP_086468737.1">
    <property type="nucleotide sequence ID" value="NZ_FXWK01000001.1"/>
</dbReference>
<evidence type="ECO:0000256" key="4">
    <source>
        <dbReference type="ARBA" id="ARBA00023163"/>
    </source>
</evidence>
<evidence type="ECO:0000313" key="7">
    <source>
        <dbReference type="Proteomes" id="UP000194474"/>
    </source>
</evidence>
<protein>
    <submittedName>
        <fullName evidence="6">DNA-binding transcriptional regulator, LysR family</fullName>
    </submittedName>
</protein>
<dbReference type="Gene3D" id="1.10.10.10">
    <property type="entry name" value="Winged helix-like DNA-binding domain superfamily/Winged helix DNA-binding domain"/>
    <property type="match status" value="1"/>
</dbReference>